<keyword evidence="9 16" id="KW-0472">Membrane</keyword>
<evidence type="ECO:0000313" key="21">
    <source>
        <dbReference type="Proteomes" id="UP000752171"/>
    </source>
</evidence>
<keyword evidence="3" id="KW-0245">EGF-like domain</keyword>
<dbReference type="Gene3D" id="2.10.25.10">
    <property type="entry name" value="Laminin"/>
    <property type="match status" value="2"/>
</dbReference>
<dbReference type="InterPro" id="IPR036055">
    <property type="entry name" value="LDL_receptor-like_sf"/>
</dbReference>
<keyword evidence="12" id="KW-0325">Glycoprotein</keyword>
<protein>
    <submittedName>
        <fullName evidence="20">Very low-density lipoprotein receptor-like isoform X2</fullName>
    </submittedName>
</protein>
<accession>A0A8T2LH03</accession>
<feature type="signal peptide" evidence="17">
    <location>
        <begin position="1"/>
        <end position="21"/>
    </location>
</feature>
<dbReference type="PANTHER" id="PTHR46513:SF13">
    <property type="entry name" value="EGF-LIKE DOMAIN-CONTAINING PROTEIN"/>
    <property type="match status" value="1"/>
</dbReference>
<keyword evidence="11 20" id="KW-0675">Receptor</keyword>
<dbReference type="FunFam" id="2.10.25.10:FF:000009">
    <property type="entry name" value="Low-density lipoprotein receptor isoform 1"/>
    <property type="match status" value="1"/>
</dbReference>
<reference evidence="20 21" key="1">
    <citation type="submission" date="2021-07" db="EMBL/GenBank/DDBJ databases">
        <authorList>
            <person name="Imarazene B."/>
            <person name="Zahm M."/>
            <person name="Klopp C."/>
            <person name="Cabau C."/>
            <person name="Beille S."/>
            <person name="Jouanno E."/>
            <person name="Castinel A."/>
            <person name="Lluch J."/>
            <person name="Gil L."/>
            <person name="Kuchtly C."/>
            <person name="Lopez Roques C."/>
            <person name="Donnadieu C."/>
            <person name="Parrinello H."/>
            <person name="Journot L."/>
            <person name="Du K."/>
            <person name="Schartl M."/>
            <person name="Retaux S."/>
            <person name="Guiguen Y."/>
        </authorList>
    </citation>
    <scope>NUCLEOTIDE SEQUENCE [LARGE SCALE GENOMIC DNA]</scope>
    <source>
        <strain evidence="20">Pach_M1</strain>
        <tissue evidence="20">Testis</tissue>
    </source>
</reference>
<feature type="domain" description="EGF-like" evidence="19">
    <location>
        <begin position="71"/>
        <end position="107"/>
    </location>
</feature>
<dbReference type="InterPro" id="IPR000742">
    <property type="entry name" value="EGF"/>
</dbReference>
<feature type="disulfide bond" evidence="13">
    <location>
        <begin position="40"/>
        <end position="58"/>
    </location>
</feature>
<evidence type="ECO:0000259" key="18">
    <source>
        <dbReference type="SMART" id="SM00179"/>
    </source>
</evidence>
<dbReference type="Pfam" id="PF00057">
    <property type="entry name" value="Ldl_recept_a"/>
    <property type="match status" value="1"/>
</dbReference>
<evidence type="ECO:0000256" key="4">
    <source>
        <dbReference type="ARBA" id="ARBA00022583"/>
    </source>
</evidence>
<evidence type="ECO:0000256" key="9">
    <source>
        <dbReference type="ARBA" id="ARBA00023136"/>
    </source>
</evidence>
<dbReference type="InterPro" id="IPR009030">
    <property type="entry name" value="Growth_fac_rcpt_cys_sf"/>
</dbReference>
<keyword evidence="5 16" id="KW-0812">Transmembrane</keyword>
<name>A0A8T2LH03_ASTMX</name>
<dbReference type="Gene3D" id="4.10.400.10">
    <property type="entry name" value="Low-density Lipoprotein Receptor"/>
    <property type="match status" value="1"/>
</dbReference>
<dbReference type="Gene3D" id="2.120.10.30">
    <property type="entry name" value="TolB, C-terminal domain"/>
    <property type="match status" value="1"/>
</dbReference>
<dbReference type="GO" id="GO:0006897">
    <property type="term" value="P:endocytosis"/>
    <property type="evidence" value="ECO:0007669"/>
    <property type="project" value="UniProtKB-KW"/>
</dbReference>
<dbReference type="PROSITE" id="PS51120">
    <property type="entry name" value="LDLRB"/>
    <property type="match status" value="2"/>
</dbReference>
<feature type="disulfide bond" evidence="13">
    <location>
        <begin position="52"/>
        <end position="67"/>
    </location>
</feature>
<evidence type="ECO:0000256" key="2">
    <source>
        <dbReference type="ARBA" id="ARBA00022475"/>
    </source>
</evidence>
<evidence type="ECO:0000256" key="15">
    <source>
        <dbReference type="SAM" id="MobiDB-lite"/>
    </source>
</evidence>
<sequence>MELLKFCLLVCSGILLSYTSAAAGVGVGRTESCSSFEFSCSNGQCVPKSWRCDNSLDCRDGSDEENCEENECKVNNGGCSHLCLDLKLGFMCDCPPGMRLVQDTHCEEVDACLDADICDQLCVQSNSSFTCECVDGYLKSQESGRCLATGGAAGLVFSSSSGISWMSTAGSDQRTISDSTGSPGPLAAFMENSTIYWSNPEHAGIYRLSLAGEDQTPTLLFKNTSGILGLAVDWVNKLLYWTSNSTRAVHSSSLKGSEHTPLITGLTRPTAVAVHPLLGLLFWADGGALPKIERSRLDGTDRTALITSVIQNPVSICLDLPRGLLYWADSGLHTISRVRYDGQHRKTVVESNGFLDKPFGLSVFEDRVYWTDQLTGSVCSADKHSGKSLRVIQNIRTHSAAGLFIYHPLLQHTGAVLSPNQAEAADTVVPWILSLIVFLCVVLAVLLSCWWRTDSSSSSSLTAFTAASLKESQDPLVPSTHSDSHPDKDGTHNDLAV</sequence>
<dbReference type="SUPFAM" id="SSF63825">
    <property type="entry name" value="YWTD domain"/>
    <property type="match status" value="1"/>
</dbReference>
<evidence type="ECO:0000256" key="12">
    <source>
        <dbReference type="ARBA" id="ARBA00023180"/>
    </source>
</evidence>
<feature type="repeat" description="LDL-receptor class B" evidence="14">
    <location>
        <begin position="279"/>
        <end position="322"/>
    </location>
</feature>
<keyword evidence="20" id="KW-0449">Lipoprotein</keyword>
<feature type="compositionally biased region" description="Basic and acidic residues" evidence="15">
    <location>
        <begin position="482"/>
        <end position="497"/>
    </location>
</feature>
<dbReference type="CDD" id="cd00112">
    <property type="entry name" value="LDLa"/>
    <property type="match status" value="1"/>
</dbReference>
<feature type="domain" description="EGF-like" evidence="19">
    <location>
        <begin position="111"/>
        <end position="147"/>
    </location>
</feature>
<comment type="caution">
    <text evidence="20">The sequence shown here is derived from an EMBL/GenBank/DDBJ whole genome shotgun (WGS) entry which is preliminary data.</text>
</comment>
<dbReference type="PROSITE" id="PS01209">
    <property type="entry name" value="LDLRA_1"/>
    <property type="match status" value="1"/>
</dbReference>
<evidence type="ECO:0000256" key="10">
    <source>
        <dbReference type="ARBA" id="ARBA00023157"/>
    </source>
</evidence>
<evidence type="ECO:0000256" key="1">
    <source>
        <dbReference type="ARBA" id="ARBA00004251"/>
    </source>
</evidence>
<gene>
    <name evidence="20" type="primary">LDLR</name>
    <name evidence="20" type="ORF">AMEX_G15082</name>
</gene>
<feature type="domain" description="EGF-like calcium-binding" evidence="18">
    <location>
        <begin position="108"/>
        <end position="147"/>
    </location>
</feature>
<dbReference type="InterPro" id="IPR000033">
    <property type="entry name" value="LDLR_classB_rpt"/>
</dbReference>
<feature type="transmembrane region" description="Helical" evidence="16">
    <location>
        <begin position="428"/>
        <end position="451"/>
    </location>
</feature>
<dbReference type="FunFam" id="4.10.400.10:FF:000034">
    <property type="entry name" value="Low-density lipoprotein receptor-related protein 2"/>
    <property type="match status" value="1"/>
</dbReference>
<dbReference type="AlphaFoldDB" id="A0A8T2LH03"/>
<dbReference type="InterPro" id="IPR023415">
    <property type="entry name" value="LDLR_class-A_CS"/>
</dbReference>
<evidence type="ECO:0000256" key="16">
    <source>
        <dbReference type="SAM" id="Phobius"/>
    </source>
</evidence>
<dbReference type="PANTHER" id="PTHR46513">
    <property type="entry name" value="VITELLOGENIN RECEPTOR-LIKE PROTEIN-RELATED-RELATED"/>
    <property type="match status" value="1"/>
</dbReference>
<dbReference type="GO" id="GO:0005886">
    <property type="term" value="C:plasma membrane"/>
    <property type="evidence" value="ECO:0007669"/>
    <property type="project" value="UniProtKB-SubCell"/>
</dbReference>
<dbReference type="SMART" id="SM00192">
    <property type="entry name" value="LDLa"/>
    <property type="match status" value="1"/>
</dbReference>
<keyword evidence="10 13" id="KW-1015">Disulfide bond</keyword>
<evidence type="ECO:0000313" key="20">
    <source>
        <dbReference type="EMBL" id="KAG9270164.1"/>
    </source>
</evidence>
<dbReference type="InterPro" id="IPR002172">
    <property type="entry name" value="LDrepeatLR_classA_rpt"/>
</dbReference>
<evidence type="ECO:0000256" key="11">
    <source>
        <dbReference type="ARBA" id="ARBA00023170"/>
    </source>
</evidence>
<evidence type="ECO:0000256" key="5">
    <source>
        <dbReference type="ARBA" id="ARBA00022692"/>
    </source>
</evidence>
<feature type="chain" id="PRO_5035819616" evidence="17">
    <location>
        <begin position="22"/>
        <end position="497"/>
    </location>
</feature>
<proteinExistence type="predicted"/>
<keyword evidence="4" id="KW-0254">Endocytosis</keyword>
<evidence type="ECO:0000259" key="19">
    <source>
        <dbReference type="SMART" id="SM00181"/>
    </source>
</evidence>
<feature type="repeat" description="LDL-receptor class B" evidence="14">
    <location>
        <begin position="323"/>
        <end position="367"/>
    </location>
</feature>
<dbReference type="SMART" id="SM00135">
    <property type="entry name" value="LY"/>
    <property type="match status" value="5"/>
</dbReference>
<keyword evidence="8 16" id="KW-1133">Transmembrane helix</keyword>
<dbReference type="SUPFAM" id="SSF57424">
    <property type="entry name" value="LDL receptor-like module"/>
    <property type="match status" value="1"/>
</dbReference>
<dbReference type="InterPro" id="IPR000152">
    <property type="entry name" value="EGF-type_Asp/Asn_hydroxyl_site"/>
</dbReference>
<dbReference type="InterPro" id="IPR050778">
    <property type="entry name" value="Cueball_EGF_LRP_Nidogen"/>
</dbReference>
<feature type="domain" description="EGF-like calcium-binding" evidence="18">
    <location>
        <begin position="68"/>
        <end position="107"/>
    </location>
</feature>
<evidence type="ECO:0000256" key="13">
    <source>
        <dbReference type="PROSITE-ProRule" id="PRU00124"/>
    </source>
</evidence>
<feature type="domain" description="EGF-like" evidence="19">
    <location>
        <begin position="32"/>
        <end position="68"/>
    </location>
</feature>
<dbReference type="FunFam" id="2.120.10.30:FF:000241">
    <property type="entry name" value="Low-density lipoprotein receptor-related protein 6"/>
    <property type="match status" value="1"/>
</dbReference>
<evidence type="ECO:0000256" key="7">
    <source>
        <dbReference type="ARBA" id="ARBA00022737"/>
    </source>
</evidence>
<evidence type="ECO:0000256" key="17">
    <source>
        <dbReference type="SAM" id="SignalP"/>
    </source>
</evidence>
<dbReference type="Pfam" id="PF14670">
    <property type="entry name" value="FXa_inhibition"/>
    <property type="match status" value="1"/>
</dbReference>
<dbReference type="EMBL" id="JAICCE010000012">
    <property type="protein sequence ID" value="KAG9270164.1"/>
    <property type="molecule type" value="Genomic_DNA"/>
</dbReference>
<keyword evidence="2" id="KW-1003">Cell membrane</keyword>
<keyword evidence="7" id="KW-0677">Repeat</keyword>
<evidence type="ECO:0000256" key="3">
    <source>
        <dbReference type="ARBA" id="ARBA00022536"/>
    </source>
</evidence>
<evidence type="ECO:0000256" key="14">
    <source>
        <dbReference type="PROSITE-ProRule" id="PRU00461"/>
    </source>
</evidence>
<dbReference type="GO" id="GO:0005509">
    <property type="term" value="F:calcium ion binding"/>
    <property type="evidence" value="ECO:0007669"/>
    <property type="project" value="InterPro"/>
</dbReference>
<dbReference type="Proteomes" id="UP000752171">
    <property type="component" value="Unassembled WGS sequence"/>
</dbReference>
<dbReference type="SUPFAM" id="SSF57184">
    <property type="entry name" value="Growth factor receptor domain"/>
    <property type="match status" value="1"/>
</dbReference>
<keyword evidence="6 17" id="KW-0732">Signal</keyword>
<organism evidence="20 21">
    <name type="scientific">Astyanax mexicanus</name>
    <name type="common">Blind cave fish</name>
    <name type="synonym">Astyanax fasciatus mexicanus</name>
    <dbReference type="NCBI Taxonomy" id="7994"/>
    <lineage>
        <taxon>Eukaryota</taxon>
        <taxon>Metazoa</taxon>
        <taxon>Chordata</taxon>
        <taxon>Craniata</taxon>
        <taxon>Vertebrata</taxon>
        <taxon>Euteleostomi</taxon>
        <taxon>Actinopterygii</taxon>
        <taxon>Neopterygii</taxon>
        <taxon>Teleostei</taxon>
        <taxon>Ostariophysi</taxon>
        <taxon>Characiformes</taxon>
        <taxon>Characoidei</taxon>
        <taxon>Acestrorhamphidae</taxon>
        <taxon>Acestrorhamphinae</taxon>
        <taxon>Astyanax</taxon>
    </lineage>
</organism>
<evidence type="ECO:0000256" key="6">
    <source>
        <dbReference type="ARBA" id="ARBA00022729"/>
    </source>
</evidence>
<evidence type="ECO:0000256" key="8">
    <source>
        <dbReference type="ARBA" id="ARBA00022989"/>
    </source>
</evidence>
<dbReference type="Pfam" id="PF00058">
    <property type="entry name" value="Ldl_recept_b"/>
    <property type="match status" value="2"/>
</dbReference>
<dbReference type="SMART" id="SM00179">
    <property type="entry name" value="EGF_CA"/>
    <property type="match status" value="2"/>
</dbReference>
<dbReference type="PROSITE" id="PS00010">
    <property type="entry name" value="ASX_HYDROXYL"/>
    <property type="match status" value="1"/>
</dbReference>
<dbReference type="PROSITE" id="PS50068">
    <property type="entry name" value="LDLRA_2"/>
    <property type="match status" value="1"/>
</dbReference>
<dbReference type="SMART" id="SM00181">
    <property type="entry name" value="EGF"/>
    <property type="match status" value="3"/>
</dbReference>
<feature type="disulfide bond" evidence="13">
    <location>
        <begin position="33"/>
        <end position="45"/>
    </location>
</feature>
<feature type="region of interest" description="Disordered" evidence="15">
    <location>
        <begin position="471"/>
        <end position="497"/>
    </location>
</feature>
<comment type="subcellular location">
    <subcellularLocation>
        <location evidence="1">Cell membrane</location>
        <topology evidence="1">Single-pass type I membrane protein</topology>
    </subcellularLocation>
</comment>
<dbReference type="InterPro" id="IPR011042">
    <property type="entry name" value="6-blade_b-propeller_TolB-like"/>
</dbReference>
<dbReference type="InterPro" id="IPR001881">
    <property type="entry name" value="EGF-like_Ca-bd_dom"/>
</dbReference>